<accession>A0ABP8JP43</accession>
<organism evidence="9 10">
    <name type="scientific">Brevibacterium pityocampae</name>
    <dbReference type="NCBI Taxonomy" id="506594"/>
    <lineage>
        <taxon>Bacteria</taxon>
        <taxon>Bacillati</taxon>
        <taxon>Actinomycetota</taxon>
        <taxon>Actinomycetes</taxon>
        <taxon>Micrococcales</taxon>
        <taxon>Brevibacteriaceae</taxon>
        <taxon>Brevibacterium</taxon>
    </lineage>
</organism>
<evidence type="ECO:0000256" key="8">
    <source>
        <dbReference type="RuleBase" id="RU365092"/>
    </source>
</evidence>
<feature type="transmembrane region" description="Helical" evidence="8">
    <location>
        <begin position="261"/>
        <end position="284"/>
    </location>
</feature>
<feature type="transmembrane region" description="Helical" evidence="8">
    <location>
        <begin position="231"/>
        <end position="249"/>
    </location>
</feature>
<dbReference type="PANTHER" id="PTHR30003">
    <property type="entry name" value="L-LACTATE PERMEASE"/>
    <property type="match status" value="1"/>
</dbReference>
<evidence type="ECO:0000256" key="7">
    <source>
        <dbReference type="ARBA" id="ARBA00023136"/>
    </source>
</evidence>
<dbReference type="Proteomes" id="UP001500642">
    <property type="component" value="Unassembled WGS sequence"/>
</dbReference>
<keyword evidence="4 8" id="KW-1003">Cell membrane</keyword>
<name>A0ABP8JP43_9MICO</name>
<dbReference type="InterPro" id="IPR003804">
    <property type="entry name" value="Lactate_perm"/>
</dbReference>
<feature type="transmembrane region" description="Helical" evidence="8">
    <location>
        <begin position="205"/>
        <end position="225"/>
    </location>
</feature>
<keyword evidence="10" id="KW-1185">Reference proteome</keyword>
<evidence type="ECO:0000256" key="2">
    <source>
        <dbReference type="ARBA" id="ARBA00010100"/>
    </source>
</evidence>
<evidence type="ECO:0000256" key="5">
    <source>
        <dbReference type="ARBA" id="ARBA00022692"/>
    </source>
</evidence>
<evidence type="ECO:0000256" key="1">
    <source>
        <dbReference type="ARBA" id="ARBA00004651"/>
    </source>
</evidence>
<feature type="transmembrane region" description="Helical" evidence="8">
    <location>
        <begin position="139"/>
        <end position="158"/>
    </location>
</feature>
<dbReference type="PANTHER" id="PTHR30003:SF0">
    <property type="entry name" value="GLYCOLATE PERMEASE GLCA-RELATED"/>
    <property type="match status" value="1"/>
</dbReference>
<dbReference type="RefSeq" id="WP_345032296.1">
    <property type="nucleotide sequence ID" value="NZ_BAABGL010000018.1"/>
</dbReference>
<keyword evidence="5 8" id="KW-0812">Transmembrane</keyword>
<evidence type="ECO:0000313" key="10">
    <source>
        <dbReference type="Proteomes" id="UP001500642"/>
    </source>
</evidence>
<evidence type="ECO:0000256" key="6">
    <source>
        <dbReference type="ARBA" id="ARBA00022989"/>
    </source>
</evidence>
<protein>
    <recommendedName>
        <fullName evidence="8">L-lactate permease</fullName>
    </recommendedName>
</protein>
<dbReference type="Pfam" id="PF02652">
    <property type="entry name" value="Lactate_perm"/>
    <property type="match status" value="1"/>
</dbReference>
<feature type="transmembrane region" description="Helical" evidence="8">
    <location>
        <begin position="178"/>
        <end position="198"/>
    </location>
</feature>
<feature type="transmembrane region" description="Helical" evidence="8">
    <location>
        <begin position="296"/>
        <end position="314"/>
    </location>
</feature>
<gene>
    <name evidence="9" type="ORF">GCM10023167_23410</name>
</gene>
<comment type="caution">
    <text evidence="9">The sequence shown here is derived from an EMBL/GenBank/DDBJ whole genome shotgun (WGS) entry which is preliminary data.</text>
</comment>
<evidence type="ECO:0000256" key="4">
    <source>
        <dbReference type="ARBA" id="ARBA00022475"/>
    </source>
</evidence>
<dbReference type="EMBL" id="BAABGL010000018">
    <property type="protein sequence ID" value="GAA4393904.1"/>
    <property type="molecule type" value="Genomic_DNA"/>
</dbReference>
<evidence type="ECO:0000313" key="9">
    <source>
        <dbReference type="EMBL" id="GAA4393904.1"/>
    </source>
</evidence>
<feature type="transmembrane region" description="Helical" evidence="8">
    <location>
        <begin position="351"/>
        <end position="376"/>
    </location>
</feature>
<comment type="function">
    <text evidence="8">Uptake of L-lactate across the membrane. Can also transport D-lactate and glycolate.</text>
</comment>
<sequence>MIALLAATPILVTVLVLVLGRPATWAAAAALVTAAAAALLAFRTPAGVLAASGADYAPLLAEVLLILLFGMILARLLEATGAMALLSRWLQDASTSVPAGTALVVFGVVPFAESVTGFGIGITVGIPILRRLGHRPAPAALLGLLGLTAVPWGALGPGTAVAASLTGLGLDELGVATAWVNALPVAVAVVAVAVLCGARRDPRAAVPVFAAGAVLWAGVLGANILVGTPPAGVLGSLSVILVLLLSARLRGARLRGTRRTVLAAVPYLVLTCGLLAAEALAGLLDAVWLDVLASPPVWLLAACLVAVPAAPGPVDGPAVVARAARAWVPVGVATGLFMMLGWLMTATGMSAAIGAALAVLGNAPGPLLLALGGIVAGSNTGANAMFAGTVASMAESTGASVLGLVAVGNAAAAFANIATPPRVALAVQVGAGDEAPADGGEDTADGCRTDPAAQRAELERAVVRVQRATVLCVLAATVPLAVLAALL</sequence>
<proteinExistence type="inferred from homology"/>
<keyword evidence="7 8" id="KW-0472">Membrane</keyword>
<comment type="subcellular location">
    <subcellularLocation>
        <location evidence="1 8">Cell membrane</location>
        <topology evidence="1 8">Multi-pass membrane protein</topology>
    </subcellularLocation>
</comment>
<evidence type="ECO:0000256" key="3">
    <source>
        <dbReference type="ARBA" id="ARBA00022448"/>
    </source>
</evidence>
<keyword evidence="6 8" id="KW-1133">Transmembrane helix</keyword>
<comment type="caution">
    <text evidence="8">Lacks conserved residue(s) required for the propagation of feature annotation.</text>
</comment>
<feature type="transmembrane region" description="Helical" evidence="8">
    <location>
        <begin position="56"/>
        <end position="77"/>
    </location>
</feature>
<comment type="similarity">
    <text evidence="2 8">Belongs to the lactate permease family.</text>
</comment>
<feature type="transmembrane region" description="Helical" evidence="8">
    <location>
        <begin position="468"/>
        <end position="486"/>
    </location>
</feature>
<reference evidence="10" key="1">
    <citation type="journal article" date="2019" name="Int. J. Syst. Evol. Microbiol.">
        <title>The Global Catalogue of Microorganisms (GCM) 10K type strain sequencing project: providing services to taxonomists for standard genome sequencing and annotation.</title>
        <authorList>
            <consortium name="The Broad Institute Genomics Platform"/>
            <consortium name="The Broad Institute Genome Sequencing Center for Infectious Disease"/>
            <person name="Wu L."/>
            <person name="Ma J."/>
        </authorList>
    </citation>
    <scope>NUCLEOTIDE SEQUENCE [LARGE SCALE GENOMIC DNA]</scope>
    <source>
        <strain evidence="10">JCM 17808</strain>
    </source>
</reference>
<keyword evidence="3 8" id="KW-0813">Transport</keyword>
<feature type="transmembrane region" description="Helical" evidence="8">
    <location>
        <begin position="326"/>
        <end position="345"/>
    </location>
</feature>